<keyword evidence="2" id="KW-1185">Reference proteome</keyword>
<protein>
    <submittedName>
        <fullName evidence="1">Uncharacterized protein</fullName>
    </submittedName>
</protein>
<comment type="caution">
    <text evidence="1">The sequence shown here is derived from an EMBL/GenBank/DDBJ whole genome shotgun (WGS) entry which is preliminary data.</text>
</comment>
<organism evidence="1 2">
    <name type="scientific">Cercospora berteroae</name>
    <dbReference type="NCBI Taxonomy" id="357750"/>
    <lineage>
        <taxon>Eukaryota</taxon>
        <taxon>Fungi</taxon>
        <taxon>Dikarya</taxon>
        <taxon>Ascomycota</taxon>
        <taxon>Pezizomycotina</taxon>
        <taxon>Dothideomycetes</taxon>
        <taxon>Dothideomycetidae</taxon>
        <taxon>Mycosphaerellales</taxon>
        <taxon>Mycosphaerellaceae</taxon>
        <taxon>Cercospora</taxon>
    </lineage>
</organism>
<reference evidence="2" key="1">
    <citation type="journal article" date="2017" name="bioRxiv">
        <title>Conservation of a gene cluster reveals novel cercosporin biosynthetic mechanisms and extends production to the genus Colletotrichum.</title>
        <authorList>
            <person name="de Jonge R."/>
            <person name="Ebert M.K."/>
            <person name="Huitt-Roehl C.R."/>
            <person name="Pal P."/>
            <person name="Suttle J.C."/>
            <person name="Spanner R.E."/>
            <person name="Neubauer J.D."/>
            <person name="Jurick W.M.II."/>
            <person name="Stott K.A."/>
            <person name="Secor G.A."/>
            <person name="Thomma B.P.H.J."/>
            <person name="Van de Peer Y."/>
            <person name="Townsend C.A."/>
            <person name="Bolton M.D."/>
        </authorList>
    </citation>
    <scope>NUCLEOTIDE SEQUENCE [LARGE SCALE GENOMIC DNA]</scope>
    <source>
        <strain evidence="2">CBS538.71</strain>
    </source>
</reference>
<name>A0A2S6BXC4_9PEZI</name>
<sequence>MDDPSYNKLPLIQLETSNRSFSTTCKNLLASLHPNNLLIITTESEALKIFTTSDYPLVLCTDHALALPQYSSLLKKAALWVSMGGEIMFAGQFASLATSEQIDTLFSAFLIPWRAGDVIEGEFDVNEEIKGIWWEVVEYRYHQRALCLKNVREEEAMYRPCAWVEGVDLSQAAVAVGWFWDGKIGYVGDLDDGEESARALKGIMANV</sequence>
<evidence type="ECO:0000313" key="1">
    <source>
        <dbReference type="EMBL" id="PPJ52133.1"/>
    </source>
</evidence>
<dbReference type="STRING" id="357750.A0A2S6BXC4"/>
<dbReference type="Proteomes" id="UP000237631">
    <property type="component" value="Unassembled WGS sequence"/>
</dbReference>
<evidence type="ECO:0000313" key="2">
    <source>
        <dbReference type="Proteomes" id="UP000237631"/>
    </source>
</evidence>
<accession>A0A2S6BXC4</accession>
<dbReference type="EMBL" id="PNEN01001718">
    <property type="protein sequence ID" value="PPJ52133.1"/>
    <property type="molecule type" value="Genomic_DNA"/>
</dbReference>
<dbReference type="AlphaFoldDB" id="A0A2S6BXC4"/>
<dbReference type="OrthoDB" id="245563at2759"/>
<gene>
    <name evidence="1" type="ORF">CBER1_10243</name>
</gene>
<proteinExistence type="predicted"/>